<evidence type="ECO:0000256" key="1">
    <source>
        <dbReference type="ARBA" id="ARBA00004202"/>
    </source>
</evidence>
<dbReference type="SUPFAM" id="SSF52540">
    <property type="entry name" value="P-loop containing nucleoside triphosphate hydrolases"/>
    <property type="match status" value="2"/>
</dbReference>
<evidence type="ECO:0000256" key="3">
    <source>
        <dbReference type="ARBA" id="ARBA00022448"/>
    </source>
</evidence>
<comment type="similarity">
    <text evidence="2">Belongs to the ABC transporter superfamily.</text>
</comment>
<dbReference type="InterPro" id="IPR027417">
    <property type="entry name" value="P-loop_NTPase"/>
</dbReference>
<dbReference type="PROSITE" id="PS00211">
    <property type="entry name" value="ABC_TRANSPORTER_1"/>
    <property type="match status" value="2"/>
</dbReference>
<keyword evidence="8" id="KW-1278">Translocase</keyword>
<dbReference type="InterPro" id="IPR050095">
    <property type="entry name" value="ECF_ABC_transporter_ATP-bd"/>
</dbReference>
<dbReference type="PROSITE" id="PS50893">
    <property type="entry name" value="ABC_TRANSPORTER_2"/>
    <property type="match status" value="2"/>
</dbReference>
<dbReference type="Pfam" id="PF00005">
    <property type="entry name" value="ABC_tran"/>
    <property type="match status" value="2"/>
</dbReference>
<dbReference type="RefSeq" id="WP_083963431.1">
    <property type="nucleotide sequence ID" value="NZ_CABLBR010000027.1"/>
</dbReference>
<evidence type="ECO:0000313" key="12">
    <source>
        <dbReference type="EMBL" id="UWP58145.1"/>
    </source>
</evidence>
<evidence type="ECO:0000256" key="2">
    <source>
        <dbReference type="ARBA" id="ARBA00005417"/>
    </source>
</evidence>
<dbReference type="PANTHER" id="PTHR43553">
    <property type="entry name" value="HEAVY METAL TRANSPORTER"/>
    <property type="match status" value="1"/>
</dbReference>
<comment type="subcellular location">
    <subcellularLocation>
        <location evidence="1">Cell membrane</location>
        <topology evidence="1">Peripheral membrane protein</topology>
    </subcellularLocation>
</comment>
<evidence type="ECO:0000256" key="8">
    <source>
        <dbReference type="ARBA" id="ARBA00022967"/>
    </source>
</evidence>
<reference evidence="12" key="1">
    <citation type="journal article" date="2022" name="Cell">
        <title>Design, construction, and in vivo augmentation of a complex gut microbiome.</title>
        <authorList>
            <person name="Cheng A.G."/>
            <person name="Ho P.Y."/>
            <person name="Aranda-Diaz A."/>
            <person name="Jain S."/>
            <person name="Yu F.B."/>
            <person name="Meng X."/>
            <person name="Wang M."/>
            <person name="Iakiviak M."/>
            <person name="Nagashima K."/>
            <person name="Zhao A."/>
            <person name="Murugkar P."/>
            <person name="Patil A."/>
            <person name="Atabakhsh K."/>
            <person name="Weakley A."/>
            <person name="Yan J."/>
            <person name="Brumbaugh A.R."/>
            <person name="Higginbottom S."/>
            <person name="Dimas A."/>
            <person name="Shiver A.L."/>
            <person name="Deutschbauer A."/>
            <person name="Neff N."/>
            <person name="Sonnenburg J.L."/>
            <person name="Huang K.C."/>
            <person name="Fischbach M.A."/>
        </authorList>
    </citation>
    <scope>NUCLEOTIDE SEQUENCE</scope>
    <source>
        <strain evidence="12">DSM 19829</strain>
    </source>
</reference>
<evidence type="ECO:0000313" key="13">
    <source>
        <dbReference type="Proteomes" id="UP001060164"/>
    </source>
</evidence>
<keyword evidence="4" id="KW-1003">Cell membrane</keyword>
<organism evidence="12 13">
    <name type="scientific">Ruminococcus gauvreauii</name>
    <dbReference type="NCBI Taxonomy" id="438033"/>
    <lineage>
        <taxon>Bacteria</taxon>
        <taxon>Bacillati</taxon>
        <taxon>Bacillota</taxon>
        <taxon>Clostridia</taxon>
        <taxon>Eubacteriales</taxon>
        <taxon>Oscillospiraceae</taxon>
        <taxon>Ruminococcus</taxon>
    </lineage>
</organism>
<dbReference type="CDD" id="cd03225">
    <property type="entry name" value="ABC_cobalt_CbiO_domain1"/>
    <property type="match status" value="2"/>
</dbReference>
<evidence type="ECO:0000256" key="4">
    <source>
        <dbReference type="ARBA" id="ARBA00022475"/>
    </source>
</evidence>
<keyword evidence="3" id="KW-0813">Transport</keyword>
<accession>A0ABY5VE45</accession>
<comment type="function">
    <text evidence="10">Probably part of an ABC transporter complex. Responsible for energy coupling to the transport system.</text>
</comment>
<proteinExistence type="inferred from homology"/>
<dbReference type="SMART" id="SM00382">
    <property type="entry name" value="AAA"/>
    <property type="match status" value="2"/>
</dbReference>
<evidence type="ECO:0000256" key="7">
    <source>
        <dbReference type="ARBA" id="ARBA00022840"/>
    </source>
</evidence>
<keyword evidence="13" id="KW-1185">Reference proteome</keyword>
<dbReference type="PANTHER" id="PTHR43553:SF23">
    <property type="entry name" value="ABC TRANSPORTER ATP-BINDING COMPONENT"/>
    <property type="match status" value="1"/>
</dbReference>
<keyword evidence="7 12" id="KW-0067">ATP-binding</keyword>
<keyword evidence="5" id="KW-0677">Repeat</keyword>
<dbReference type="EMBL" id="CP102290">
    <property type="protein sequence ID" value="UWP58145.1"/>
    <property type="molecule type" value="Genomic_DNA"/>
</dbReference>
<dbReference type="InterPro" id="IPR003439">
    <property type="entry name" value="ABC_transporter-like_ATP-bd"/>
</dbReference>
<evidence type="ECO:0000259" key="11">
    <source>
        <dbReference type="PROSITE" id="PS50893"/>
    </source>
</evidence>
<dbReference type="InterPro" id="IPR017871">
    <property type="entry name" value="ABC_transporter-like_CS"/>
</dbReference>
<sequence length="594" mass="66794">MELLKVENLNFTYPAQSEKTLKDVSLSVKEGEFIVLCGESGCGKTTLLRLLKRELAPYGQKEGQIVYRGCEQEKLDEKISACEIGYVMQNPENQIVMDKVWHELAFGLENMGLPQQTIRRRVGEMACFFGIDEWFRKETAQLSGGQKQLLNLASIMAMQPKILILDEPTSQLDPIAAADFIVTIGKLNRELGTTILMVEHRLEEVFPIADKVLVMEQGRILLCESPQAAGRRLKEIRGNHRMLVGFPSAVRIYHALDVPEAPCPVTVRDGREFLETYFSNQKQHRALHDNCQLDGKPAVVLKDVWFRYKRELPDVLEGVSLEVKTGEIVSILGGNGSGKTTLLSVISDMNHAYRGRIRILGKKLKAYRGNELYKHTLAMLPQNPQTVFIKESVREDYKEMQKVMEYSDSEMDRQVEEVEKLLGISALMDKHPYDLSGGEQQKAALGKVLLLQPKILLLDEPTKGIDAYSKHRLVGLMKKLQEDGMTILMVTHDVEFAAEVSNRCAMFFDRELTSVDPPAEFFCGNSFYTTAANRIARQMFDDVVVCEDIVSLCRINGRKEEEHEDKTINGDSAAGRLCGGAHLLRSHGVSGQAL</sequence>
<dbReference type="GO" id="GO:0005524">
    <property type="term" value="F:ATP binding"/>
    <property type="evidence" value="ECO:0007669"/>
    <property type="project" value="UniProtKB-KW"/>
</dbReference>
<evidence type="ECO:0000256" key="9">
    <source>
        <dbReference type="ARBA" id="ARBA00023136"/>
    </source>
</evidence>
<gene>
    <name evidence="12" type="ORF">NQ502_12170</name>
</gene>
<name>A0ABY5VE45_9FIRM</name>
<evidence type="ECO:0000256" key="5">
    <source>
        <dbReference type="ARBA" id="ARBA00022737"/>
    </source>
</evidence>
<dbReference type="InterPro" id="IPR015856">
    <property type="entry name" value="ABC_transpr_CbiO/EcfA_su"/>
</dbReference>
<keyword evidence="6" id="KW-0547">Nucleotide-binding</keyword>
<dbReference type="InterPro" id="IPR003593">
    <property type="entry name" value="AAA+_ATPase"/>
</dbReference>
<protein>
    <submittedName>
        <fullName evidence="12">ATP-binding cassette domain-containing protein</fullName>
    </submittedName>
</protein>
<dbReference type="Gene3D" id="3.40.50.300">
    <property type="entry name" value="P-loop containing nucleotide triphosphate hydrolases"/>
    <property type="match status" value="2"/>
</dbReference>
<dbReference type="Proteomes" id="UP001060164">
    <property type="component" value="Chromosome"/>
</dbReference>
<feature type="domain" description="ABC transporter" evidence="11">
    <location>
        <begin position="4"/>
        <end position="242"/>
    </location>
</feature>
<evidence type="ECO:0000256" key="6">
    <source>
        <dbReference type="ARBA" id="ARBA00022741"/>
    </source>
</evidence>
<evidence type="ECO:0000256" key="10">
    <source>
        <dbReference type="ARBA" id="ARBA00025157"/>
    </source>
</evidence>
<feature type="domain" description="ABC transporter" evidence="11">
    <location>
        <begin position="299"/>
        <end position="534"/>
    </location>
</feature>
<keyword evidence="9" id="KW-0472">Membrane</keyword>